<protein>
    <recommendedName>
        <fullName evidence="2">histidine kinase</fullName>
        <ecNumber evidence="2">2.7.13.3</ecNumber>
    </recommendedName>
</protein>
<keyword evidence="7" id="KW-0067">ATP-binding</keyword>
<evidence type="ECO:0000256" key="6">
    <source>
        <dbReference type="ARBA" id="ARBA00022777"/>
    </source>
</evidence>
<dbReference type="Pfam" id="PF02518">
    <property type="entry name" value="HATPase_c"/>
    <property type="match status" value="1"/>
</dbReference>
<proteinExistence type="predicted"/>
<dbReference type="SUPFAM" id="SSF55785">
    <property type="entry name" value="PYP-like sensor domain (PAS domain)"/>
    <property type="match status" value="1"/>
</dbReference>
<evidence type="ECO:0000259" key="10">
    <source>
        <dbReference type="PROSITE" id="PS50109"/>
    </source>
</evidence>
<dbReference type="Pfam" id="PF25323">
    <property type="entry name" value="6TM_PilS"/>
    <property type="match status" value="1"/>
</dbReference>
<dbReference type="GO" id="GO:0006355">
    <property type="term" value="P:regulation of DNA-templated transcription"/>
    <property type="evidence" value="ECO:0007669"/>
    <property type="project" value="InterPro"/>
</dbReference>
<keyword evidence="5" id="KW-0547">Nucleotide-binding</keyword>
<dbReference type="SUPFAM" id="SSF55874">
    <property type="entry name" value="ATPase domain of HSP90 chaperone/DNA topoisomerase II/histidine kinase"/>
    <property type="match status" value="1"/>
</dbReference>
<dbReference type="PANTHER" id="PTHR43065:SF10">
    <property type="entry name" value="PEROXIDE STRESS-ACTIVATED HISTIDINE KINASE MAK3"/>
    <property type="match status" value="1"/>
</dbReference>
<dbReference type="RefSeq" id="WP_015725136.1">
    <property type="nucleotide sequence ID" value="NC_014972.1"/>
</dbReference>
<keyword evidence="13" id="KW-1185">Reference proteome</keyword>
<keyword evidence="4" id="KW-0808">Transferase</keyword>
<feature type="domain" description="PAS" evidence="11">
    <location>
        <begin position="220"/>
        <end position="261"/>
    </location>
</feature>
<evidence type="ECO:0000256" key="2">
    <source>
        <dbReference type="ARBA" id="ARBA00012438"/>
    </source>
</evidence>
<dbReference type="InterPro" id="IPR003594">
    <property type="entry name" value="HATPase_dom"/>
</dbReference>
<keyword evidence="9" id="KW-0472">Membrane</keyword>
<dbReference type="PROSITE" id="PS50109">
    <property type="entry name" value="HIS_KIN"/>
    <property type="match status" value="1"/>
</dbReference>
<evidence type="ECO:0000256" key="5">
    <source>
        <dbReference type="ARBA" id="ARBA00022741"/>
    </source>
</evidence>
<gene>
    <name evidence="12" type="ordered locus">Despr_2472</name>
</gene>
<dbReference type="SMART" id="SM00091">
    <property type="entry name" value="PAS"/>
    <property type="match status" value="1"/>
</dbReference>
<dbReference type="Pfam" id="PF00989">
    <property type="entry name" value="PAS"/>
    <property type="match status" value="1"/>
</dbReference>
<dbReference type="InterPro" id="IPR035965">
    <property type="entry name" value="PAS-like_dom_sf"/>
</dbReference>
<feature type="transmembrane region" description="Helical" evidence="9">
    <location>
        <begin position="23"/>
        <end position="44"/>
    </location>
</feature>
<dbReference type="EC" id="2.7.13.3" evidence="2"/>
<organism evidence="12 13">
    <name type="scientific">Desulfobulbus propionicus (strain ATCC 33891 / DSM 2032 / VKM B-1956 / 1pr3)</name>
    <dbReference type="NCBI Taxonomy" id="577650"/>
    <lineage>
        <taxon>Bacteria</taxon>
        <taxon>Pseudomonadati</taxon>
        <taxon>Thermodesulfobacteriota</taxon>
        <taxon>Desulfobulbia</taxon>
        <taxon>Desulfobulbales</taxon>
        <taxon>Desulfobulbaceae</taxon>
        <taxon>Desulfobulbus</taxon>
    </lineage>
</organism>
<accession>A0A7U3YNG4</accession>
<dbReference type="GO" id="GO:0005524">
    <property type="term" value="F:ATP binding"/>
    <property type="evidence" value="ECO:0007669"/>
    <property type="project" value="UniProtKB-KW"/>
</dbReference>
<feature type="transmembrane region" description="Helical" evidence="9">
    <location>
        <begin position="173"/>
        <end position="191"/>
    </location>
</feature>
<keyword evidence="9" id="KW-1133">Transmembrane helix</keyword>
<keyword evidence="8" id="KW-0902">Two-component regulatory system</keyword>
<dbReference type="SMART" id="SM00387">
    <property type="entry name" value="HATPase_c"/>
    <property type="match status" value="1"/>
</dbReference>
<evidence type="ECO:0000256" key="3">
    <source>
        <dbReference type="ARBA" id="ARBA00022553"/>
    </source>
</evidence>
<dbReference type="InterPro" id="IPR036890">
    <property type="entry name" value="HATPase_C_sf"/>
</dbReference>
<dbReference type="InterPro" id="IPR013767">
    <property type="entry name" value="PAS_fold"/>
</dbReference>
<dbReference type="InterPro" id="IPR036097">
    <property type="entry name" value="HisK_dim/P_sf"/>
</dbReference>
<reference evidence="12 13" key="1">
    <citation type="journal article" date="2011" name="Stand. Genomic Sci.">
        <title>Complete genome sequence of Desulfobulbus propionicus type strain (1pr3).</title>
        <authorList>
            <person name="Pagani I."/>
            <person name="Lapidus A."/>
            <person name="Nolan M."/>
            <person name="Lucas S."/>
            <person name="Hammon N."/>
            <person name="Deshpande S."/>
            <person name="Cheng J.F."/>
            <person name="Chertkov O."/>
            <person name="Davenport K."/>
            <person name="Tapia R."/>
            <person name="Han C."/>
            <person name="Goodwin L."/>
            <person name="Pitluck S."/>
            <person name="Liolios K."/>
            <person name="Mavromatis K."/>
            <person name="Ivanova N."/>
            <person name="Mikhailova N."/>
            <person name="Pati A."/>
            <person name="Chen A."/>
            <person name="Palaniappan K."/>
            <person name="Land M."/>
            <person name="Hauser L."/>
            <person name="Chang Y.J."/>
            <person name="Jeffries C.D."/>
            <person name="Detter J.C."/>
            <person name="Brambilla E."/>
            <person name="Kannan K.P."/>
            <person name="Djao O.D."/>
            <person name="Rohde M."/>
            <person name="Pukall R."/>
            <person name="Spring S."/>
            <person name="Goker M."/>
            <person name="Sikorski J."/>
            <person name="Woyke T."/>
            <person name="Bristow J."/>
            <person name="Eisen J.A."/>
            <person name="Markowitz V."/>
            <person name="Hugenholtz P."/>
            <person name="Kyrpides N.C."/>
            <person name="Klenk H.P."/>
        </authorList>
    </citation>
    <scope>NUCLEOTIDE SEQUENCE [LARGE SCALE GENOMIC DNA]</scope>
    <source>
        <strain evidence="13">ATCC 33891 / DSM 2032 / 1pr3</strain>
    </source>
</reference>
<keyword evidence="9" id="KW-0812">Transmembrane</keyword>
<evidence type="ECO:0000313" key="12">
    <source>
        <dbReference type="EMBL" id="ADW18610.1"/>
    </source>
</evidence>
<dbReference type="CDD" id="cd00130">
    <property type="entry name" value="PAS"/>
    <property type="match status" value="1"/>
</dbReference>
<dbReference type="Proteomes" id="UP000006365">
    <property type="component" value="Chromosome"/>
</dbReference>
<dbReference type="SUPFAM" id="SSF47384">
    <property type="entry name" value="Homodimeric domain of signal transducing histidine kinase"/>
    <property type="match status" value="1"/>
</dbReference>
<dbReference type="AlphaFoldDB" id="A0A7U3YNG4"/>
<dbReference type="InterPro" id="IPR005467">
    <property type="entry name" value="His_kinase_dom"/>
</dbReference>
<dbReference type="Gene3D" id="1.10.287.130">
    <property type="match status" value="1"/>
</dbReference>
<dbReference type="InterPro" id="IPR000014">
    <property type="entry name" value="PAS"/>
</dbReference>
<comment type="catalytic activity">
    <reaction evidence="1">
        <text>ATP + protein L-histidine = ADP + protein N-phospho-L-histidine.</text>
        <dbReference type="EC" id="2.7.13.3"/>
    </reaction>
</comment>
<evidence type="ECO:0000256" key="4">
    <source>
        <dbReference type="ARBA" id="ARBA00022679"/>
    </source>
</evidence>
<dbReference type="GO" id="GO:0000155">
    <property type="term" value="F:phosphorelay sensor kinase activity"/>
    <property type="evidence" value="ECO:0007669"/>
    <property type="project" value="InterPro"/>
</dbReference>
<evidence type="ECO:0000256" key="1">
    <source>
        <dbReference type="ARBA" id="ARBA00000085"/>
    </source>
</evidence>
<feature type="transmembrane region" description="Helical" evidence="9">
    <location>
        <begin position="89"/>
        <end position="107"/>
    </location>
</feature>
<evidence type="ECO:0000313" key="13">
    <source>
        <dbReference type="Proteomes" id="UP000006365"/>
    </source>
</evidence>
<dbReference type="PRINTS" id="PR00344">
    <property type="entry name" value="BCTRLSENSOR"/>
</dbReference>
<sequence length="571" mass="63504">MVRFISRIFSPVTNSEQETRRHILLWILIRVMLFTLLITITTYLREKGHPVILPPASVTSLFLLGIYGFSITSALLLRKAGWPARHFAISQLFCDTVFYALVVYSTGCSQSNFTALLVLPVIAGGLLLYRIGALFLAATATLLYGGLLALEFFDRVPGYFLASAYRPPATILTGINLFAIYGLIFFLAALLSGQLARRLSATEEKLSRTSLEYDRLSILYKQIFDDISTGIITTDQNDFVTSYNQAAERITGYPREKVLGQPFNRCFPAIRLLEKQGRSVCDFLKNEGTPIRIGYSFSYLNMPGQERQEDRQGKWKVITLQDISQIERMERQMREAEKMAAIGELSASIAHDFRNPLAAISGSAQILAMEHNPLETLDATTFKTLVAIISRESNRMAKTITDFLQFARPAPIQPEWFDFNRVVDEVIAHLSAGTKTAAVTEIRKEIAEHLDCWADRQQMQTILGHLLENASSAMGASPGSIVIAAHDNDRTGDGQGSLWVEIRDQGPGIPPELRDKVFTPFFSSRTDGTGLGLSIVRQIVENHCGTVEIDSATPQGCIVRLRFPLPQGVTP</sequence>
<keyword evidence="3" id="KW-0597">Phosphoprotein</keyword>
<dbReference type="PANTHER" id="PTHR43065">
    <property type="entry name" value="SENSOR HISTIDINE KINASE"/>
    <property type="match status" value="1"/>
</dbReference>
<evidence type="ECO:0000256" key="8">
    <source>
        <dbReference type="ARBA" id="ARBA00023012"/>
    </source>
</evidence>
<dbReference type="InterPro" id="IPR004358">
    <property type="entry name" value="Sig_transdc_His_kin-like_C"/>
</dbReference>
<feature type="domain" description="Histidine kinase" evidence="10">
    <location>
        <begin position="348"/>
        <end position="567"/>
    </location>
</feature>
<dbReference type="KEGG" id="dpr:Despr_2472"/>
<dbReference type="Pfam" id="PF00512">
    <property type="entry name" value="HisKA"/>
    <property type="match status" value="1"/>
</dbReference>
<dbReference type="SMART" id="SM00388">
    <property type="entry name" value="HisKA"/>
    <property type="match status" value="1"/>
</dbReference>
<evidence type="ECO:0000256" key="9">
    <source>
        <dbReference type="SAM" id="Phobius"/>
    </source>
</evidence>
<keyword evidence="6 12" id="KW-0418">Kinase</keyword>
<dbReference type="NCBIfam" id="TIGR00229">
    <property type="entry name" value="sensory_box"/>
    <property type="match status" value="1"/>
</dbReference>
<dbReference type="CDD" id="cd00082">
    <property type="entry name" value="HisKA"/>
    <property type="match status" value="1"/>
</dbReference>
<dbReference type="Gene3D" id="3.30.450.20">
    <property type="entry name" value="PAS domain"/>
    <property type="match status" value="1"/>
</dbReference>
<name>A0A7U3YNG4_DESPD</name>
<dbReference type="PROSITE" id="PS50112">
    <property type="entry name" value="PAS"/>
    <property type="match status" value="1"/>
</dbReference>
<dbReference type="Gene3D" id="3.30.565.10">
    <property type="entry name" value="Histidine kinase-like ATPase, C-terminal domain"/>
    <property type="match status" value="1"/>
</dbReference>
<dbReference type="InterPro" id="IPR003661">
    <property type="entry name" value="HisK_dim/P_dom"/>
</dbReference>
<dbReference type="EMBL" id="CP002364">
    <property type="protein sequence ID" value="ADW18610.1"/>
    <property type="molecule type" value="Genomic_DNA"/>
</dbReference>
<feature type="transmembrane region" description="Helical" evidence="9">
    <location>
        <begin position="134"/>
        <end position="153"/>
    </location>
</feature>
<evidence type="ECO:0000256" key="7">
    <source>
        <dbReference type="ARBA" id="ARBA00022840"/>
    </source>
</evidence>
<evidence type="ECO:0000259" key="11">
    <source>
        <dbReference type="PROSITE" id="PS50112"/>
    </source>
</evidence>
<feature type="transmembrane region" description="Helical" evidence="9">
    <location>
        <begin position="56"/>
        <end position="77"/>
    </location>
</feature>